<dbReference type="AlphaFoldDB" id="A0A9W6UA04"/>
<dbReference type="Proteomes" id="UP001165121">
    <property type="component" value="Unassembled WGS sequence"/>
</dbReference>
<protein>
    <submittedName>
        <fullName evidence="2">Unnamed protein product</fullName>
    </submittedName>
</protein>
<reference evidence="2" key="1">
    <citation type="submission" date="2023-04" db="EMBL/GenBank/DDBJ databases">
        <title>Phytophthora fragariaefolia NBRC 109709.</title>
        <authorList>
            <person name="Ichikawa N."/>
            <person name="Sato H."/>
            <person name="Tonouchi N."/>
        </authorList>
    </citation>
    <scope>NUCLEOTIDE SEQUENCE</scope>
    <source>
        <strain evidence="2">NBRC 109709</strain>
    </source>
</reference>
<feature type="region of interest" description="Disordered" evidence="1">
    <location>
        <begin position="148"/>
        <end position="168"/>
    </location>
</feature>
<dbReference type="OrthoDB" id="10058284at2759"/>
<proteinExistence type="predicted"/>
<name>A0A9W6UA04_9STRA</name>
<gene>
    <name evidence="2" type="ORF">Pfra01_000573000</name>
</gene>
<evidence type="ECO:0000256" key="1">
    <source>
        <dbReference type="SAM" id="MobiDB-lite"/>
    </source>
</evidence>
<accession>A0A9W6UA04</accession>
<evidence type="ECO:0000313" key="3">
    <source>
        <dbReference type="Proteomes" id="UP001165121"/>
    </source>
</evidence>
<keyword evidence="3" id="KW-1185">Reference proteome</keyword>
<dbReference type="EMBL" id="BSXT01000459">
    <property type="protein sequence ID" value="GMF28067.1"/>
    <property type="molecule type" value="Genomic_DNA"/>
</dbReference>
<evidence type="ECO:0000313" key="2">
    <source>
        <dbReference type="EMBL" id="GMF28067.1"/>
    </source>
</evidence>
<feature type="compositionally biased region" description="Polar residues" evidence="1">
    <location>
        <begin position="148"/>
        <end position="162"/>
    </location>
</feature>
<sequence>MSFHVYLVNDELEDVRCAADEGGELWTIVQRCTTDDRLLRDLMFVKVHRQVADARLEIQCVPARSEGPPASYSQHHSGRFNEGKKRVGRIPKEVLRRLPAQIDPVSGKSRNLCMRYLTKAGCVQDGDGGYPSEHGHFCAHKAASDPTHLSRSEGLQTQSASGVVSDADRAARDPVAAKDLINSSDSVSTVLPKLDQSDLHKQSTFARALVRTNTAMSNVDKITCVQLADYNVNRTYLIVDADILDRWPEVICSPIGAVEKKGVNPPEEARRIHDLSYPKGDSVNAAFSADSVPKLRSKVEYRTVHCIYPRNKIVKARDRVLAGQQRGNASKSELFKLMGSHHHGATCLRTAKPFYQRLQSQCTSVPRFSRVQLSARATEVQAWFQHILSHGCFAELPLALFGELPKLNVELYMDASNIGLAVLDPACNSFLQIKFNAEEKSLIDQVGSDQDESSIIVREHMISADHIPGATNWMADAASRAWAEPFLTRWTNFASSWMQTSMPQDFLNLFNPRLWPRRPGPSMRAHGRNGALGASGCDLLSGSEKTLEALVSARPLGTYCWCYGWGNPGVRNSASTVLSKVIHVA</sequence>
<comment type="caution">
    <text evidence="2">The sequence shown here is derived from an EMBL/GenBank/DDBJ whole genome shotgun (WGS) entry which is preliminary data.</text>
</comment>
<organism evidence="2 3">
    <name type="scientific">Phytophthora fragariaefolia</name>
    <dbReference type="NCBI Taxonomy" id="1490495"/>
    <lineage>
        <taxon>Eukaryota</taxon>
        <taxon>Sar</taxon>
        <taxon>Stramenopiles</taxon>
        <taxon>Oomycota</taxon>
        <taxon>Peronosporomycetes</taxon>
        <taxon>Peronosporales</taxon>
        <taxon>Peronosporaceae</taxon>
        <taxon>Phytophthora</taxon>
    </lineage>
</organism>